<protein>
    <submittedName>
        <fullName evidence="1">Uncharacterized protein</fullName>
    </submittedName>
</protein>
<dbReference type="AlphaFoldDB" id="A0A2P5FQ03"/>
<dbReference type="InParanoid" id="A0A2P5FQ03"/>
<proteinExistence type="predicted"/>
<comment type="caution">
    <text evidence="1">The sequence shown here is derived from an EMBL/GenBank/DDBJ whole genome shotgun (WGS) entry which is preliminary data.</text>
</comment>
<evidence type="ECO:0000313" key="1">
    <source>
        <dbReference type="EMBL" id="PON99881.1"/>
    </source>
</evidence>
<gene>
    <name evidence="1" type="ORF">TorRG33x02_042990</name>
</gene>
<evidence type="ECO:0000313" key="2">
    <source>
        <dbReference type="Proteomes" id="UP000237000"/>
    </source>
</evidence>
<dbReference type="OrthoDB" id="10544374at2759"/>
<name>A0A2P5FQ03_TREOI</name>
<dbReference type="Proteomes" id="UP000237000">
    <property type="component" value="Unassembled WGS sequence"/>
</dbReference>
<dbReference type="EMBL" id="JXTC01000016">
    <property type="protein sequence ID" value="PON99881.1"/>
    <property type="molecule type" value="Genomic_DNA"/>
</dbReference>
<reference evidence="2" key="1">
    <citation type="submission" date="2016-06" db="EMBL/GenBank/DDBJ databases">
        <title>Parallel loss of symbiosis genes in relatives of nitrogen-fixing non-legume Parasponia.</title>
        <authorList>
            <person name="Van Velzen R."/>
            <person name="Holmer R."/>
            <person name="Bu F."/>
            <person name="Rutten L."/>
            <person name="Van Zeijl A."/>
            <person name="Liu W."/>
            <person name="Santuari L."/>
            <person name="Cao Q."/>
            <person name="Sharma T."/>
            <person name="Shen D."/>
            <person name="Roswanjaya Y."/>
            <person name="Wardhani T."/>
            <person name="Kalhor M.S."/>
            <person name="Jansen J."/>
            <person name="Van den Hoogen J."/>
            <person name="Gungor B."/>
            <person name="Hartog M."/>
            <person name="Hontelez J."/>
            <person name="Verver J."/>
            <person name="Yang W.-C."/>
            <person name="Schijlen E."/>
            <person name="Repin R."/>
            <person name="Schilthuizen M."/>
            <person name="Schranz E."/>
            <person name="Heidstra R."/>
            <person name="Miyata K."/>
            <person name="Fedorova E."/>
            <person name="Kohlen W."/>
            <person name="Bisseling T."/>
            <person name="Smit S."/>
            <person name="Geurts R."/>
        </authorList>
    </citation>
    <scope>NUCLEOTIDE SEQUENCE [LARGE SCALE GENOMIC DNA]</scope>
    <source>
        <strain evidence="2">cv. RG33-2</strain>
    </source>
</reference>
<organism evidence="1 2">
    <name type="scientific">Trema orientale</name>
    <name type="common">Charcoal tree</name>
    <name type="synonym">Celtis orientalis</name>
    <dbReference type="NCBI Taxonomy" id="63057"/>
    <lineage>
        <taxon>Eukaryota</taxon>
        <taxon>Viridiplantae</taxon>
        <taxon>Streptophyta</taxon>
        <taxon>Embryophyta</taxon>
        <taxon>Tracheophyta</taxon>
        <taxon>Spermatophyta</taxon>
        <taxon>Magnoliopsida</taxon>
        <taxon>eudicotyledons</taxon>
        <taxon>Gunneridae</taxon>
        <taxon>Pentapetalae</taxon>
        <taxon>rosids</taxon>
        <taxon>fabids</taxon>
        <taxon>Rosales</taxon>
        <taxon>Cannabaceae</taxon>
        <taxon>Trema</taxon>
    </lineage>
</organism>
<keyword evidence="2" id="KW-1185">Reference proteome</keyword>
<accession>A0A2P5FQ03</accession>
<sequence length="161" mass="17925">MDDEFAHVEDEFPIPPWSLLVPTVNGEAKVIYIPTDVHIQNVDVPSHLKQVSIVTAKKLQRMIRGMQQLLIEHLTNTTDTLRNYVATIHNLRNQLGSEEKREFVWADIVDLERIFETPYSRQLSEEKRGWGRGVCDGIGGGDGIAVVGTGGGGSDCNGWGR</sequence>